<dbReference type="AlphaFoldDB" id="A0A078I300"/>
<gene>
    <name evidence="2" type="primary">BnaC05g15680D</name>
    <name evidence="1" type="ORF">DARMORV10_C05P18690.1</name>
    <name evidence="2" type="ORF">GSBRNA2T00079703001</name>
</gene>
<dbReference type="EMBL" id="LK032582">
    <property type="protein sequence ID" value="CDY44211.1"/>
    <property type="molecule type" value="Genomic_DNA"/>
</dbReference>
<accession>A0A078I300</accession>
<dbReference type="PaxDb" id="3708-A0A078I300"/>
<evidence type="ECO:0000313" key="1">
    <source>
        <dbReference type="EMBL" id="CAF1927099.1"/>
    </source>
</evidence>
<evidence type="ECO:0000313" key="3">
    <source>
        <dbReference type="Proteomes" id="UP000028999"/>
    </source>
</evidence>
<name>A0A078I300_BRANA</name>
<reference evidence="2" key="2">
    <citation type="submission" date="2014-06" db="EMBL/GenBank/DDBJ databases">
        <authorList>
            <person name="Genoscope - CEA"/>
        </authorList>
    </citation>
    <scope>NUCLEOTIDE SEQUENCE</scope>
</reference>
<keyword evidence="3" id="KW-1185">Reference proteome</keyword>
<evidence type="ECO:0000313" key="2">
    <source>
        <dbReference type="EMBL" id="CDY44211.1"/>
    </source>
</evidence>
<sequence length="50" mass="6047">MTTTHESSFNTLIMHFENLHFTFDYGDRVVRLKRLFFFIVQFEISCTLNV</sequence>
<protein>
    <submittedName>
        <fullName evidence="1">(rape) hypothetical protein</fullName>
    </submittedName>
    <submittedName>
        <fullName evidence="2">BnaC05g15680D protein</fullName>
    </submittedName>
</protein>
<dbReference type="Proteomes" id="UP000028999">
    <property type="component" value="Unassembled WGS sequence"/>
</dbReference>
<dbReference type="Proteomes" id="UP001295469">
    <property type="component" value="Chromosome C05"/>
</dbReference>
<dbReference type="Gramene" id="CDY44211">
    <property type="protein sequence ID" value="CDY44211"/>
    <property type="gene ID" value="GSBRNA2T00079703001"/>
</dbReference>
<reference evidence="2 3" key="1">
    <citation type="journal article" date="2014" name="Science">
        <title>Plant genetics. Early allopolyploid evolution in the post-Neolithic Brassica napus oilseed genome.</title>
        <authorList>
            <person name="Chalhoub B."/>
            <person name="Denoeud F."/>
            <person name="Liu S."/>
            <person name="Parkin I.A."/>
            <person name="Tang H."/>
            <person name="Wang X."/>
            <person name="Chiquet J."/>
            <person name="Belcram H."/>
            <person name="Tong C."/>
            <person name="Samans B."/>
            <person name="Correa M."/>
            <person name="Da Silva C."/>
            <person name="Just J."/>
            <person name="Falentin C."/>
            <person name="Koh C.S."/>
            <person name="Le Clainche I."/>
            <person name="Bernard M."/>
            <person name="Bento P."/>
            <person name="Noel B."/>
            <person name="Labadie K."/>
            <person name="Alberti A."/>
            <person name="Charles M."/>
            <person name="Arnaud D."/>
            <person name="Guo H."/>
            <person name="Daviaud C."/>
            <person name="Alamery S."/>
            <person name="Jabbari K."/>
            <person name="Zhao M."/>
            <person name="Edger P.P."/>
            <person name="Chelaifa H."/>
            <person name="Tack D."/>
            <person name="Lassalle G."/>
            <person name="Mestiri I."/>
            <person name="Schnel N."/>
            <person name="Le Paslier M.C."/>
            <person name="Fan G."/>
            <person name="Renault V."/>
            <person name="Bayer P.E."/>
            <person name="Golicz A.A."/>
            <person name="Manoli S."/>
            <person name="Lee T.H."/>
            <person name="Thi V.H."/>
            <person name="Chalabi S."/>
            <person name="Hu Q."/>
            <person name="Fan C."/>
            <person name="Tollenaere R."/>
            <person name="Lu Y."/>
            <person name="Battail C."/>
            <person name="Shen J."/>
            <person name="Sidebottom C.H."/>
            <person name="Wang X."/>
            <person name="Canaguier A."/>
            <person name="Chauveau A."/>
            <person name="Berard A."/>
            <person name="Deniot G."/>
            <person name="Guan M."/>
            <person name="Liu Z."/>
            <person name="Sun F."/>
            <person name="Lim Y.P."/>
            <person name="Lyons E."/>
            <person name="Town C.D."/>
            <person name="Bancroft I."/>
            <person name="Wang X."/>
            <person name="Meng J."/>
            <person name="Ma J."/>
            <person name="Pires J.C."/>
            <person name="King G.J."/>
            <person name="Brunel D."/>
            <person name="Delourme R."/>
            <person name="Renard M."/>
            <person name="Aury J.M."/>
            <person name="Adams K.L."/>
            <person name="Batley J."/>
            <person name="Snowdon R.J."/>
            <person name="Tost J."/>
            <person name="Edwards D."/>
            <person name="Zhou Y."/>
            <person name="Hua W."/>
            <person name="Sharpe A.G."/>
            <person name="Paterson A.H."/>
            <person name="Guan C."/>
            <person name="Wincker P."/>
        </authorList>
    </citation>
    <scope>NUCLEOTIDE SEQUENCE [LARGE SCALE GENOMIC DNA]</scope>
    <source>
        <strain evidence="3">cv. Darmor-bzh</strain>
    </source>
</reference>
<organism evidence="2 3">
    <name type="scientific">Brassica napus</name>
    <name type="common">Rape</name>
    <dbReference type="NCBI Taxonomy" id="3708"/>
    <lineage>
        <taxon>Eukaryota</taxon>
        <taxon>Viridiplantae</taxon>
        <taxon>Streptophyta</taxon>
        <taxon>Embryophyta</taxon>
        <taxon>Tracheophyta</taxon>
        <taxon>Spermatophyta</taxon>
        <taxon>Magnoliopsida</taxon>
        <taxon>eudicotyledons</taxon>
        <taxon>Gunneridae</taxon>
        <taxon>Pentapetalae</taxon>
        <taxon>rosids</taxon>
        <taxon>malvids</taxon>
        <taxon>Brassicales</taxon>
        <taxon>Brassicaceae</taxon>
        <taxon>Brassiceae</taxon>
        <taxon>Brassica</taxon>
    </lineage>
</organism>
<reference evidence="1" key="3">
    <citation type="submission" date="2021-01" db="EMBL/GenBank/DDBJ databases">
        <authorList>
            <consortium name="Genoscope - CEA"/>
            <person name="William W."/>
        </authorList>
    </citation>
    <scope>NUCLEOTIDE SEQUENCE</scope>
</reference>
<dbReference type="EMBL" id="HG994369">
    <property type="protein sequence ID" value="CAF1927099.1"/>
    <property type="molecule type" value="Genomic_DNA"/>
</dbReference>
<proteinExistence type="predicted"/>